<proteinExistence type="predicted"/>
<feature type="region of interest" description="Disordered" evidence="6">
    <location>
        <begin position="271"/>
        <end position="308"/>
    </location>
</feature>
<dbReference type="HOGENOM" id="CLU_030221_0_0_1"/>
<dbReference type="eggNOG" id="ENOG502QUDM">
    <property type="taxonomic scope" value="Eukaryota"/>
</dbReference>
<feature type="compositionally biased region" description="Basic and acidic residues" evidence="6">
    <location>
        <begin position="51"/>
        <end position="60"/>
    </location>
</feature>
<gene>
    <name evidence="8" type="ORF">ARALYDRAFT_476029</name>
</gene>
<dbReference type="EMBL" id="GL348714">
    <property type="protein sequence ID" value="EFH63477.1"/>
    <property type="molecule type" value="Genomic_DNA"/>
</dbReference>
<dbReference type="SUPFAM" id="SSF47459">
    <property type="entry name" value="HLH, helix-loop-helix DNA-binding domain"/>
    <property type="match status" value="1"/>
</dbReference>
<dbReference type="PANTHER" id="PTHR46412:SF6">
    <property type="entry name" value="TRANSCRIPTION FACTOR BIM2"/>
    <property type="match status" value="1"/>
</dbReference>
<evidence type="ECO:0000259" key="7">
    <source>
        <dbReference type="PROSITE" id="PS50888"/>
    </source>
</evidence>
<dbReference type="GO" id="GO:0005634">
    <property type="term" value="C:nucleus"/>
    <property type="evidence" value="ECO:0007669"/>
    <property type="project" value="UniProtKB-SubCell"/>
</dbReference>
<dbReference type="SMART" id="SM00353">
    <property type="entry name" value="HLH"/>
    <property type="match status" value="1"/>
</dbReference>
<dbReference type="CDD" id="cd11453">
    <property type="entry name" value="bHLH_AtBIM_like"/>
    <property type="match status" value="1"/>
</dbReference>
<dbReference type="FunFam" id="4.10.280.10:FF:000093">
    <property type="entry name" value="BHLH domain class transcription factor"/>
    <property type="match status" value="1"/>
</dbReference>
<dbReference type="GO" id="GO:0006351">
    <property type="term" value="P:DNA-templated transcription"/>
    <property type="evidence" value="ECO:0007669"/>
    <property type="project" value="EnsemblPlants"/>
</dbReference>
<evidence type="ECO:0000256" key="3">
    <source>
        <dbReference type="ARBA" id="ARBA00023125"/>
    </source>
</evidence>
<dbReference type="GO" id="GO:0042802">
    <property type="term" value="F:identical protein binding"/>
    <property type="evidence" value="ECO:0007669"/>
    <property type="project" value="EnsemblPlants"/>
</dbReference>
<dbReference type="Pfam" id="PF00010">
    <property type="entry name" value="HLH"/>
    <property type="match status" value="1"/>
</dbReference>
<feature type="region of interest" description="Disordered" evidence="6">
    <location>
        <begin position="1"/>
        <end position="60"/>
    </location>
</feature>
<organism evidence="9">
    <name type="scientific">Arabidopsis lyrata subsp. lyrata</name>
    <name type="common">Lyre-leaved rock-cress</name>
    <dbReference type="NCBI Taxonomy" id="81972"/>
    <lineage>
        <taxon>Eukaryota</taxon>
        <taxon>Viridiplantae</taxon>
        <taxon>Streptophyta</taxon>
        <taxon>Embryophyta</taxon>
        <taxon>Tracheophyta</taxon>
        <taxon>Spermatophyta</taxon>
        <taxon>Magnoliopsida</taxon>
        <taxon>eudicotyledons</taxon>
        <taxon>Gunneridae</taxon>
        <taxon>Pentapetalae</taxon>
        <taxon>rosids</taxon>
        <taxon>malvids</taxon>
        <taxon>Brassicales</taxon>
        <taxon>Brassicaceae</taxon>
        <taxon>Camelineae</taxon>
        <taxon>Arabidopsis</taxon>
    </lineage>
</organism>
<accession>D7KWX4</accession>
<keyword evidence="2" id="KW-0805">Transcription regulation</keyword>
<evidence type="ECO:0000313" key="9">
    <source>
        <dbReference type="Proteomes" id="UP000008694"/>
    </source>
</evidence>
<dbReference type="GO" id="GO:0003700">
    <property type="term" value="F:DNA-binding transcription factor activity"/>
    <property type="evidence" value="ECO:0007669"/>
    <property type="project" value="InterPro"/>
</dbReference>
<feature type="compositionally biased region" description="Basic and acidic residues" evidence="6">
    <location>
        <begin position="35"/>
        <end position="44"/>
    </location>
</feature>
<dbReference type="InterPro" id="IPR044295">
    <property type="entry name" value="BIM1/2/3"/>
</dbReference>
<reference evidence="9" key="1">
    <citation type="journal article" date="2011" name="Nat. Genet.">
        <title>The Arabidopsis lyrata genome sequence and the basis of rapid genome size change.</title>
        <authorList>
            <person name="Hu T.T."/>
            <person name="Pattyn P."/>
            <person name="Bakker E.G."/>
            <person name="Cao J."/>
            <person name="Cheng J.-F."/>
            <person name="Clark R.M."/>
            <person name="Fahlgren N."/>
            <person name="Fawcett J.A."/>
            <person name="Grimwood J."/>
            <person name="Gundlach H."/>
            <person name="Haberer G."/>
            <person name="Hollister J.D."/>
            <person name="Ossowski S."/>
            <person name="Ottilar R.P."/>
            <person name="Salamov A.A."/>
            <person name="Schneeberger K."/>
            <person name="Spannagl M."/>
            <person name="Wang X."/>
            <person name="Yang L."/>
            <person name="Nasrallah M.E."/>
            <person name="Bergelson J."/>
            <person name="Carrington J.C."/>
            <person name="Gaut B.S."/>
            <person name="Schmutz J."/>
            <person name="Mayer K.F.X."/>
            <person name="Van de Peer Y."/>
            <person name="Grigoriev I.V."/>
            <person name="Nordborg M."/>
            <person name="Weigel D."/>
            <person name="Guo Y.-L."/>
        </authorList>
    </citation>
    <scope>NUCLEOTIDE SEQUENCE [LARGE SCALE GENOMIC DNA]</scope>
    <source>
        <strain evidence="9">cv. MN47</strain>
    </source>
</reference>
<evidence type="ECO:0000256" key="5">
    <source>
        <dbReference type="ARBA" id="ARBA00023242"/>
    </source>
</evidence>
<evidence type="ECO:0000256" key="1">
    <source>
        <dbReference type="ARBA" id="ARBA00004123"/>
    </source>
</evidence>
<dbReference type="InterPro" id="IPR036638">
    <property type="entry name" value="HLH_DNA-bd_sf"/>
</dbReference>
<dbReference type="Gene3D" id="4.10.280.10">
    <property type="entry name" value="Helix-loop-helix DNA-binding domain"/>
    <property type="match status" value="1"/>
</dbReference>
<dbReference type="PROSITE" id="PS50888">
    <property type="entry name" value="BHLH"/>
    <property type="match status" value="1"/>
</dbReference>
<evidence type="ECO:0000256" key="6">
    <source>
        <dbReference type="SAM" id="MobiDB-lite"/>
    </source>
</evidence>
<dbReference type="PANTHER" id="PTHR46412">
    <property type="entry name" value="BES1-INTERACTING MYC-LIKE PROTEIN"/>
    <property type="match status" value="1"/>
</dbReference>
<dbReference type="Proteomes" id="UP000008694">
    <property type="component" value="Unassembled WGS sequence"/>
</dbReference>
<sequence>MRTGKGNQEEEDYGEEDFSSKREGPSSNTTVHSNTDSKENDKASAIRSKHSVTEQRRRSKINERFQILRELIPNSEQKRDTASFLLEVIDYVQYLQEKVQKYEGSYPGWSQEPTKLTPWRNNHWRVQSLANHPVAINNGSGPGIPFPGKFEENTVTSTPAIVAEPQIPIESDKGRAITGISIESQPELDDKGLPPLQPILPMVQGEQANECPATSDGLRQSNDLVIEGGTISISSAYSHELLNSLTQALQNAGIDLSHAKLSVQIDLGKRANQGLTHDEPSSKNPLSSDTQARDPSIEEESEHSHKRM</sequence>
<name>D7KWX4_ARALL</name>
<evidence type="ECO:0000256" key="4">
    <source>
        <dbReference type="ARBA" id="ARBA00023163"/>
    </source>
</evidence>
<evidence type="ECO:0000313" key="8">
    <source>
        <dbReference type="EMBL" id="EFH63477.1"/>
    </source>
</evidence>
<feature type="compositionally biased region" description="Polar residues" evidence="6">
    <location>
        <begin position="25"/>
        <end position="34"/>
    </location>
</feature>
<dbReference type="AlphaFoldDB" id="D7KWX4"/>
<comment type="subcellular location">
    <subcellularLocation>
        <location evidence="1">Nucleus</location>
    </subcellularLocation>
</comment>
<keyword evidence="5" id="KW-0539">Nucleus</keyword>
<dbReference type="GO" id="GO:0046983">
    <property type="term" value="F:protein dimerization activity"/>
    <property type="evidence" value="ECO:0007669"/>
    <property type="project" value="InterPro"/>
</dbReference>
<dbReference type="InterPro" id="IPR011598">
    <property type="entry name" value="bHLH_dom"/>
</dbReference>
<keyword evidence="4" id="KW-0804">Transcription</keyword>
<keyword evidence="9" id="KW-1185">Reference proteome</keyword>
<feature type="domain" description="BHLH" evidence="7">
    <location>
        <begin position="45"/>
        <end position="95"/>
    </location>
</feature>
<dbReference type="Gramene" id="fgenesh2_kg.2__1159__AT1G69010.1">
    <property type="protein sequence ID" value="fgenesh2_kg.2__1159__AT1G69010.1"/>
    <property type="gene ID" value="fgenesh2_kg.2__1159__AT1G69010.1"/>
</dbReference>
<dbReference type="STRING" id="81972.D7KWX4"/>
<protein>
    <recommendedName>
        <fullName evidence="7">BHLH domain-containing protein</fullName>
    </recommendedName>
</protein>
<feature type="non-terminal residue" evidence="8">
    <location>
        <position position="308"/>
    </location>
</feature>
<dbReference type="GO" id="GO:0000976">
    <property type="term" value="F:transcription cis-regulatory region binding"/>
    <property type="evidence" value="ECO:0007669"/>
    <property type="project" value="EnsemblPlants"/>
</dbReference>
<evidence type="ECO:0000256" key="2">
    <source>
        <dbReference type="ARBA" id="ARBA00023015"/>
    </source>
</evidence>
<keyword evidence="3" id="KW-0238">DNA-binding</keyword>